<dbReference type="SUPFAM" id="SSF53448">
    <property type="entry name" value="Nucleotide-diphospho-sugar transferases"/>
    <property type="match status" value="1"/>
</dbReference>
<name>A0A3E3IEF0_9FIRM</name>
<dbReference type="EMBL" id="QVME01000013">
    <property type="protein sequence ID" value="RGE65427.1"/>
    <property type="molecule type" value="Genomic_DNA"/>
</dbReference>
<dbReference type="Pfam" id="PF00535">
    <property type="entry name" value="Glycos_transf_2"/>
    <property type="match status" value="1"/>
</dbReference>
<organism evidence="2 3">
    <name type="scientific">Anaerotruncus colihominis</name>
    <dbReference type="NCBI Taxonomy" id="169435"/>
    <lineage>
        <taxon>Bacteria</taxon>
        <taxon>Bacillati</taxon>
        <taxon>Bacillota</taxon>
        <taxon>Clostridia</taxon>
        <taxon>Eubacteriales</taxon>
        <taxon>Oscillospiraceae</taxon>
        <taxon>Anaerotruncus</taxon>
    </lineage>
</organism>
<dbReference type="InterPro" id="IPR001173">
    <property type="entry name" value="Glyco_trans_2-like"/>
</dbReference>
<keyword evidence="2" id="KW-0808">Transferase</keyword>
<dbReference type="AlphaFoldDB" id="A0A3E3IEF0"/>
<dbReference type="Gene3D" id="3.90.550.10">
    <property type="entry name" value="Spore Coat Polysaccharide Biosynthesis Protein SpsA, Chain A"/>
    <property type="match status" value="1"/>
</dbReference>
<dbReference type="PANTHER" id="PTHR22916:SF3">
    <property type="entry name" value="UDP-GLCNAC:BETAGAL BETA-1,3-N-ACETYLGLUCOSAMINYLTRANSFERASE-LIKE PROTEIN 1"/>
    <property type="match status" value="1"/>
</dbReference>
<sequence>MGERMDKPKVTFLMLAYNKENEVERAIKSVLGQTEQNVALFIRDNGSTDRTRDICREYAEKDARVRLVRNEVNCRKDGGGSFNDGCVTRYWTPLPDDIVGEYVSIIDSDDYLEPDFVEKLYAVANTIKAEIAVSGSSFFDEKGVVFNKRLPPPVCTRRLSRDSEVFRSNLPAMYNTFRTWWGKLFRTDFFMKYYDEAWSTISGSEYWWGAFDTLIMLRYLVHCESIVSVEQPLYNFFLLRSSTYANRPVGWVRSLEAEALYHASNRLLDHFHAHTRQNDLFLLSLNWGYLFEALMAVQGYVKRPGVTPCRLLAGIAAVLNCPVLKYYIRGNETTIWKVVQQQVETACRARPNDMMVFTSYLARLLYLKKLLDSDPASVLAPPLLISCLFDAENANHLGLGFVDLVKHRTRGWDGLMEAETPSMIQQRRLYNHSLWMQPRISISSLDDTQEVKALEPQLTACMDSEDYEQACSLLEELSYKSPFNRTAMFCRIQLAVLTEDAELACVLACTAKVLWPLDPQMQRLCWGVLDMYAQDLQAE</sequence>
<protein>
    <submittedName>
        <fullName evidence="2">Glycosyltransferase family 2 protein</fullName>
    </submittedName>
</protein>
<gene>
    <name evidence="2" type="ORF">DXC40_16870</name>
</gene>
<evidence type="ECO:0000313" key="2">
    <source>
        <dbReference type="EMBL" id="RGE65427.1"/>
    </source>
</evidence>
<accession>A0A3E3IEF0</accession>
<evidence type="ECO:0000259" key="1">
    <source>
        <dbReference type="Pfam" id="PF00535"/>
    </source>
</evidence>
<dbReference type="CDD" id="cd00761">
    <property type="entry name" value="Glyco_tranf_GTA_type"/>
    <property type="match status" value="1"/>
</dbReference>
<dbReference type="PANTHER" id="PTHR22916">
    <property type="entry name" value="GLYCOSYLTRANSFERASE"/>
    <property type="match status" value="1"/>
</dbReference>
<evidence type="ECO:0000313" key="3">
    <source>
        <dbReference type="Proteomes" id="UP000260828"/>
    </source>
</evidence>
<comment type="caution">
    <text evidence="2">The sequence shown here is derived from an EMBL/GenBank/DDBJ whole genome shotgun (WGS) entry which is preliminary data.</text>
</comment>
<dbReference type="InterPro" id="IPR029044">
    <property type="entry name" value="Nucleotide-diphossugar_trans"/>
</dbReference>
<dbReference type="Proteomes" id="UP000260828">
    <property type="component" value="Unassembled WGS sequence"/>
</dbReference>
<dbReference type="GO" id="GO:0016758">
    <property type="term" value="F:hexosyltransferase activity"/>
    <property type="evidence" value="ECO:0007669"/>
    <property type="project" value="UniProtKB-ARBA"/>
</dbReference>
<proteinExistence type="predicted"/>
<feature type="domain" description="Glycosyltransferase 2-like" evidence="1">
    <location>
        <begin position="13"/>
        <end position="190"/>
    </location>
</feature>
<reference evidence="2 3" key="1">
    <citation type="submission" date="2018-08" db="EMBL/GenBank/DDBJ databases">
        <title>A genome reference for cultivated species of the human gut microbiota.</title>
        <authorList>
            <person name="Zou Y."/>
            <person name="Xue W."/>
            <person name="Luo G."/>
        </authorList>
    </citation>
    <scope>NUCLEOTIDE SEQUENCE [LARGE SCALE GENOMIC DNA]</scope>
    <source>
        <strain evidence="2 3">TF05-12AC</strain>
    </source>
</reference>